<organism evidence="7">
    <name type="scientific">marine metagenome</name>
    <dbReference type="NCBI Taxonomy" id="408172"/>
    <lineage>
        <taxon>unclassified sequences</taxon>
        <taxon>metagenomes</taxon>
        <taxon>ecological metagenomes</taxon>
    </lineage>
</organism>
<protein>
    <submittedName>
        <fullName evidence="7">Uncharacterized protein</fullName>
    </submittedName>
</protein>
<dbReference type="GO" id="GO:0006308">
    <property type="term" value="P:DNA catabolic process"/>
    <property type="evidence" value="ECO:0007669"/>
    <property type="project" value="InterPro"/>
</dbReference>
<dbReference type="InterPro" id="IPR003753">
    <property type="entry name" value="Exonuc_VII_L"/>
</dbReference>
<evidence type="ECO:0000259" key="5">
    <source>
        <dbReference type="Pfam" id="PF02601"/>
    </source>
</evidence>
<dbReference type="InterPro" id="IPR020579">
    <property type="entry name" value="Exonuc_VII_lsu_C"/>
</dbReference>
<dbReference type="PANTHER" id="PTHR30008:SF0">
    <property type="entry name" value="EXODEOXYRIBONUCLEASE 7 LARGE SUBUNIT"/>
    <property type="match status" value="1"/>
</dbReference>
<feature type="domain" description="OB-fold nucleic acid binding" evidence="6">
    <location>
        <begin position="9"/>
        <end position="101"/>
    </location>
</feature>
<reference evidence="7" key="1">
    <citation type="submission" date="2018-05" db="EMBL/GenBank/DDBJ databases">
        <authorList>
            <person name="Lanie J.A."/>
            <person name="Ng W.-L."/>
            <person name="Kazmierczak K.M."/>
            <person name="Andrzejewski T.M."/>
            <person name="Davidsen T.M."/>
            <person name="Wayne K.J."/>
            <person name="Tettelin H."/>
            <person name="Glass J.I."/>
            <person name="Rusch D."/>
            <person name="Podicherti R."/>
            <person name="Tsui H.-C.T."/>
            <person name="Winkler M.E."/>
        </authorList>
    </citation>
    <scope>NUCLEOTIDE SEQUENCE</scope>
</reference>
<keyword evidence="1" id="KW-0963">Cytoplasm</keyword>
<dbReference type="GO" id="GO:0008855">
    <property type="term" value="F:exodeoxyribonuclease VII activity"/>
    <property type="evidence" value="ECO:0007669"/>
    <property type="project" value="InterPro"/>
</dbReference>
<evidence type="ECO:0000313" key="7">
    <source>
        <dbReference type="EMBL" id="SVA44734.1"/>
    </source>
</evidence>
<dbReference type="InterPro" id="IPR025824">
    <property type="entry name" value="OB-fold_nuc-bd_dom"/>
</dbReference>
<dbReference type="CDD" id="cd04489">
    <property type="entry name" value="ExoVII_LU_OBF"/>
    <property type="match status" value="1"/>
</dbReference>
<dbReference type="GO" id="GO:0009318">
    <property type="term" value="C:exodeoxyribonuclease VII complex"/>
    <property type="evidence" value="ECO:0007669"/>
    <property type="project" value="InterPro"/>
</dbReference>
<keyword evidence="3" id="KW-0378">Hydrolase</keyword>
<dbReference type="Pfam" id="PF02601">
    <property type="entry name" value="Exonuc_VII_L"/>
    <property type="match status" value="1"/>
</dbReference>
<name>A0A381VWW1_9ZZZZ</name>
<keyword evidence="4" id="KW-0269">Exonuclease</keyword>
<sequence length="404" mass="45445">MNIAGHSILTITQVANQVKYTLEKKYANLWIQGEIASSKAYPSGHIYLTLKDGQSELSAVIFSQYAKLLKHKPVSGLQVTVNGDLSLHSARGQFQLQIRNLYPTGQGDLWLAYEALKEKLELEGLFSPESKKKIPRFPNRIGIITSSEGAVLRDIIQVLNRRAPHVSCLIHPVPVQGRNAAGKISEAIKLMNQYGKMDTLIVGRGGGSLEDLWCFNDEQVVRAIYRSQIPIISAIGHETDTTLSDYAADCRASTPSAAAEIVSEDRQETIQYLDSISERLQIASKQIIKNYKEKIASLQNRHGFFKPRLLLEQWNTKLNDMDYRIKQSYNSIINSQKRIVDSLQDKILLLNPKTQLKRGFAIATDSKKNIIFSPDQVKINEDVKIQVSKGIIMTKVKERKIEDV</sequence>
<evidence type="ECO:0000256" key="1">
    <source>
        <dbReference type="ARBA" id="ARBA00022490"/>
    </source>
</evidence>
<evidence type="ECO:0000256" key="3">
    <source>
        <dbReference type="ARBA" id="ARBA00022801"/>
    </source>
</evidence>
<proteinExistence type="inferred from homology"/>
<accession>A0A381VWW1</accession>
<keyword evidence="2" id="KW-0540">Nuclease</keyword>
<dbReference type="PANTHER" id="PTHR30008">
    <property type="entry name" value="EXODEOXYRIBONUCLEASE 7 LARGE SUBUNIT"/>
    <property type="match status" value="1"/>
</dbReference>
<evidence type="ECO:0000256" key="2">
    <source>
        <dbReference type="ARBA" id="ARBA00022722"/>
    </source>
</evidence>
<dbReference type="NCBIfam" id="TIGR00237">
    <property type="entry name" value="xseA"/>
    <property type="match status" value="1"/>
</dbReference>
<gene>
    <name evidence="7" type="ORF">METZ01_LOCUS97588</name>
</gene>
<dbReference type="EMBL" id="UINC01010021">
    <property type="protein sequence ID" value="SVA44734.1"/>
    <property type="molecule type" value="Genomic_DNA"/>
</dbReference>
<evidence type="ECO:0000259" key="6">
    <source>
        <dbReference type="Pfam" id="PF13742"/>
    </source>
</evidence>
<dbReference type="GO" id="GO:0003676">
    <property type="term" value="F:nucleic acid binding"/>
    <property type="evidence" value="ECO:0007669"/>
    <property type="project" value="InterPro"/>
</dbReference>
<dbReference type="Pfam" id="PF13742">
    <property type="entry name" value="tRNA_anti_2"/>
    <property type="match status" value="1"/>
</dbReference>
<dbReference type="AlphaFoldDB" id="A0A381VWW1"/>
<dbReference type="HAMAP" id="MF_00378">
    <property type="entry name" value="Exonuc_7_L"/>
    <property type="match status" value="1"/>
</dbReference>
<feature type="domain" description="Exonuclease VII large subunit C-terminal" evidence="5">
    <location>
        <begin position="125"/>
        <end position="346"/>
    </location>
</feature>
<evidence type="ECO:0000256" key="4">
    <source>
        <dbReference type="ARBA" id="ARBA00022839"/>
    </source>
</evidence>